<accession>A0A7D5SY65</accession>
<proteinExistence type="predicted"/>
<dbReference type="GeneID" id="56076507"/>
<dbReference type="Proteomes" id="UP000509667">
    <property type="component" value="Chromosome"/>
</dbReference>
<protein>
    <submittedName>
        <fullName evidence="1">Uncharacterized protein</fullName>
    </submittedName>
</protein>
<dbReference type="AlphaFoldDB" id="A0A7D5SY65"/>
<dbReference type="OrthoDB" id="241453at2157"/>
<dbReference type="RefSeq" id="WP_179910012.1">
    <property type="nucleotide sequence ID" value="NZ_CP058910.1"/>
</dbReference>
<dbReference type="PROSITE" id="PS51318">
    <property type="entry name" value="TAT"/>
    <property type="match status" value="1"/>
</dbReference>
<dbReference type="InterPro" id="IPR006311">
    <property type="entry name" value="TAT_signal"/>
</dbReference>
<keyword evidence="2" id="KW-1185">Reference proteome</keyword>
<gene>
    <name evidence="1" type="ORF">HZS55_01550</name>
</gene>
<dbReference type="PROSITE" id="PS51257">
    <property type="entry name" value="PROKAR_LIPOPROTEIN"/>
    <property type="match status" value="1"/>
</dbReference>
<name>A0A7D5SY65_9EURY</name>
<evidence type="ECO:0000313" key="1">
    <source>
        <dbReference type="EMBL" id="QLH76068.1"/>
    </source>
</evidence>
<sequence>MKSRRAVLAGLGTVGAVGLTGCSALPFGDDGNDREDVTLPADAVEPVSWPESPFPVAVPGALADTHRERAQELLAEVPADPNVPNGAVAEELRSDRERAADRLGDAAEDPWPIERLSAWRSRREAAATVRGAYRAATGEGDAEAVTERRRTVRERLGSFVAASEYRASSPLEAALVYAAVEELVTDCRRYLRPDRPYPSDPVARPFEAGQALGQVERARATLGDARRLEDAYLAERSDASSQWSALIDASGRLRFAVARTRSTVDGFLDVGEPPFEANLDGTAARTLFVETSRQVSSTVQSHEEYRDDGDYARAVIEAGQAVAAVEALRTAIDGIRDGAYQGEVTVDSVTEAAARAREAIAAVEASEHRRLATHFLRPALQTFEYLPRHIEEGYADAPRVQGDLARVELYARAVPAATAFVAQRLE</sequence>
<organism evidence="1 2">
    <name type="scientific">Halosimplex rubrum</name>
    <dbReference type="NCBI Taxonomy" id="869889"/>
    <lineage>
        <taxon>Archaea</taxon>
        <taxon>Methanobacteriati</taxon>
        <taxon>Methanobacteriota</taxon>
        <taxon>Stenosarchaea group</taxon>
        <taxon>Halobacteria</taxon>
        <taxon>Halobacteriales</taxon>
        <taxon>Haloarculaceae</taxon>
        <taxon>Halosimplex</taxon>
    </lineage>
</organism>
<dbReference type="EMBL" id="CP058910">
    <property type="protein sequence ID" value="QLH76068.1"/>
    <property type="molecule type" value="Genomic_DNA"/>
</dbReference>
<evidence type="ECO:0000313" key="2">
    <source>
        <dbReference type="Proteomes" id="UP000509667"/>
    </source>
</evidence>
<dbReference type="KEGG" id="hrr:HZS55_01550"/>
<reference evidence="1 2" key="1">
    <citation type="submission" date="2020-07" db="EMBL/GenBank/DDBJ databases">
        <title>Halosimplex pelagicum sp. nov. and Halosimplex rubrum sp. nov., isolated from salted brown alga Laminaria, and emended description of the genus Halosimplex.</title>
        <authorList>
            <person name="Cui H."/>
        </authorList>
    </citation>
    <scope>NUCLEOTIDE SEQUENCE [LARGE SCALE GENOMIC DNA]</scope>
    <source>
        <strain evidence="1 2">R27</strain>
    </source>
</reference>